<dbReference type="Proteomes" id="UP001604043">
    <property type="component" value="Unassembled WGS sequence"/>
</dbReference>
<dbReference type="Pfam" id="PF13458">
    <property type="entry name" value="Peripla_BP_6"/>
    <property type="match status" value="1"/>
</dbReference>
<protein>
    <submittedName>
        <fullName evidence="6">ABC transporter substrate-binding protein</fullName>
    </submittedName>
</protein>
<dbReference type="RefSeq" id="WP_394009729.1">
    <property type="nucleotide sequence ID" value="NZ_JBAFUR010000004.1"/>
</dbReference>
<dbReference type="SUPFAM" id="SSF53822">
    <property type="entry name" value="Periplasmic binding protein-like I"/>
    <property type="match status" value="1"/>
</dbReference>
<sequence>MKKTPLNGWKSSLAVTRRRALAVGGGLLMLAAAGSARADDGPVKIGIITPKQGPSAAIGLHMARGAELAVALEGGKVLGRPVETVWLDEASPQISQQNMQRMADEYKVAGVVGGNSSAAVLAMMSVAQREKVPLIAAGAAAREITGANCNRYTFRTQAPALVQLKSVFGDLKGKKIYFMTPSYAFGQDVLRSARSLLQEAGATEVGNDEVPVNTADYSSYILKIRQAKPDVVVGALVGLDLSNFMKQWNELGMKGRIPIYEVAVSDTDFWDIGATAATGTHVKPWYYNDPKNSEREKAFTKAYIEKYGQPPSDKAWSGWVAMRALLESIDKAKSTSPQAVVAALETWQAKDGVVPYGFRAFDHQLVRPAVVVRLKDKITDKWDYMDVVRWTSDTADTTEKAFGTKAEIGCTMDPS</sequence>
<proteinExistence type="inferred from homology"/>
<name>A0ABW6ZL42_9HYPH</name>
<dbReference type="InterPro" id="IPR006311">
    <property type="entry name" value="TAT_signal"/>
</dbReference>
<feature type="domain" description="Leucine-binding protein" evidence="5">
    <location>
        <begin position="42"/>
        <end position="376"/>
    </location>
</feature>
<reference evidence="6 7" key="1">
    <citation type="submission" date="2024-02" db="EMBL/GenBank/DDBJ databases">
        <title>Expansion and revision of Xanthobacter and proposal of Roseixanthobacter gen. nov.</title>
        <authorList>
            <person name="Soltysiak M.P.M."/>
            <person name="Jalihal A."/>
            <person name="Ory A."/>
            <person name="Chrisophersen C."/>
            <person name="Lee A.D."/>
            <person name="Boulton J."/>
            <person name="Springer M."/>
        </authorList>
    </citation>
    <scope>NUCLEOTIDE SEQUENCE [LARGE SCALE GENOMIC DNA]</scope>
    <source>
        <strain evidence="6 7">CB5</strain>
    </source>
</reference>
<dbReference type="InterPro" id="IPR028081">
    <property type="entry name" value="Leu-bd"/>
</dbReference>
<evidence type="ECO:0000259" key="5">
    <source>
        <dbReference type="Pfam" id="PF13458"/>
    </source>
</evidence>
<dbReference type="PROSITE" id="PS51318">
    <property type="entry name" value="TAT"/>
    <property type="match status" value="1"/>
</dbReference>
<dbReference type="EMBL" id="JBAFUR010000004">
    <property type="protein sequence ID" value="MFG1253783.1"/>
    <property type="molecule type" value="Genomic_DNA"/>
</dbReference>
<accession>A0ABW6ZL42</accession>
<evidence type="ECO:0000256" key="4">
    <source>
        <dbReference type="SAM" id="SignalP"/>
    </source>
</evidence>
<feature type="chain" id="PRO_5046992086" evidence="4">
    <location>
        <begin position="39"/>
        <end position="415"/>
    </location>
</feature>
<dbReference type="PANTHER" id="PTHR30483">
    <property type="entry name" value="LEUCINE-SPECIFIC-BINDING PROTEIN"/>
    <property type="match status" value="1"/>
</dbReference>
<comment type="similarity">
    <text evidence="1">Belongs to the leucine-binding protein family.</text>
</comment>
<keyword evidence="3" id="KW-0029">Amino-acid transport</keyword>
<keyword evidence="3" id="KW-0813">Transport</keyword>
<comment type="caution">
    <text evidence="6">The sequence shown here is derived from an EMBL/GenBank/DDBJ whole genome shotgun (WGS) entry which is preliminary data.</text>
</comment>
<dbReference type="PANTHER" id="PTHR30483:SF6">
    <property type="entry name" value="PERIPLASMIC BINDING PROTEIN OF ABC TRANSPORTER FOR NATURAL AMINO ACIDS"/>
    <property type="match status" value="1"/>
</dbReference>
<evidence type="ECO:0000313" key="7">
    <source>
        <dbReference type="Proteomes" id="UP001604043"/>
    </source>
</evidence>
<dbReference type="InterPro" id="IPR051010">
    <property type="entry name" value="BCAA_transport"/>
</dbReference>
<dbReference type="Gene3D" id="3.40.50.2300">
    <property type="match status" value="2"/>
</dbReference>
<keyword evidence="2 4" id="KW-0732">Signal</keyword>
<dbReference type="InterPro" id="IPR028082">
    <property type="entry name" value="Peripla_BP_I"/>
</dbReference>
<evidence type="ECO:0000313" key="6">
    <source>
        <dbReference type="EMBL" id="MFG1253783.1"/>
    </source>
</evidence>
<gene>
    <name evidence="6" type="ORF">V5F30_16345</name>
</gene>
<evidence type="ECO:0000256" key="3">
    <source>
        <dbReference type="ARBA" id="ARBA00022970"/>
    </source>
</evidence>
<organism evidence="6 7">
    <name type="scientific">Xanthobacter aminoxidans</name>
    <dbReference type="NCBI Taxonomy" id="186280"/>
    <lineage>
        <taxon>Bacteria</taxon>
        <taxon>Pseudomonadati</taxon>
        <taxon>Pseudomonadota</taxon>
        <taxon>Alphaproteobacteria</taxon>
        <taxon>Hyphomicrobiales</taxon>
        <taxon>Xanthobacteraceae</taxon>
        <taxon>Xanthobacter</taxon>
    </lineage>
</organism>
<evidence type="ECO:0000256" key="2">
    <source>
        <dbReference type="ARBA" id="ARBA00022729"/>
    </source>
</evidence>
<feature type="signal peptide" evidence="4">
    <location>
        <begin position="1"/>
        <end position="38"/>
    </location>
</feature>
<evidence type="ECO:0000256" key="1">
    <source>
        <dbReference type="ARBA" id="ARBA00010062"/>
    </source>
</evidence>
<keyword evidence="7" id="KW-1185">Reference proteome</keyword>